<dbReference type="SUPFAM" id="SSF51905">
    <property type="entry name" value="FAD/NAD(P)-binding domain"/>
    <property type="match status" value="1"/>
</dbReference>
<dbReference type="PANTHER" id="PTHR43476">
    <property type="entry name" value="3-(3-HYDROXY-PHENYL)PROPIONATE/3-HYDROXYCINNAMIC ACID HYDROXYLASE"/>
    <property type="match status" value="1"/>
</dbReference>
<dbReference type="Gene3D" id="3.50.50.60">
    <property type="entry name" value="FAD/NAD(P)-binding domain"/>
    <property type="match status" value="1"/>
</dbReference>
<dbReference type="GO" id="GO:0071949">
    <property type="term" value="F:FAD binding"/>
    <property type="evidence" value="ECO:0007669"/>
    <property type="project" value="InterPro"/>
</dbReference>
<name>A0A081R9D1_SPHCR</name>
<dbReference type="EMBL" id="JFHR01000063">
    <property type="protein sequence ID" value="KEQ51804.1"/>
    <property type="molecule type" value="Genomic_DNA"/>
</dbReference>
<evidence type="ECO:0000259" key="3">
    <source>
        <dbReference type="Pfam" id="PF01494"/>
    </source>
</evidence>
<gene>
    <name evidence="4" type="ORF">BV95_03940</name>
</gene>
<dbReference type="Gene3D" id="3.30.9.20">
    <property type="match status" value="1"/>
</dbReference>
<proteinExistence type="predicted"/>
<protein>
    <submittedName>
        <fullName evidence="4">FAD-binding monooxygenase</fullName>
    </submittedName>
</protein>
<dbReference type="OrthoDB" id="9804454at2"/>
<evidence type="ECO:0000313" key="4">
    <source>
        <dbReference type="EMBL" id="KEQ51804.1"/>
    </source>
</evidence>
<dbReference type="PRINTS" id="PR00420">
    <property type="entry name" value="RNGMNOXGNASE"/>
</dbReference>
<dbReference type="InterPro" id="IPR002938">
    <property type="entry name" value="FAD-bd"/>
</dbReference>
<dbReference type="PANTHER" id="PTHR43476:SF4">
    <property type="entry name" value="BLR0106 PROTEIN"/>
    <property type="match status" value="1"/>
</dbReference>
<keyword evidence="4" id="KW-0503">Monooxygenase</keyword>
<accession>A0A081R9D1</accession>
<dbReference type="GO" id="GO:0004497">
    <property type="term" value="F:monooxygenase activity"/>
    <property type="evidence" value="ECO:0007669"/>
    <property type="project" value="UniProtKB-KW"/>
</dbReference>
<organism evidence="4 5">
    <name type="scientific">Sphingobium chlorophenolicum</name>
    <dbReference type="NCBI Taxonomy" id="46429"/>
    <lineage>
        <taxon>Bacteria</taxon>
        <taxon>Pseudomonadati</taxon>
        <taxon>Pseudomonadota</taxon>
        <taxon>Alphaproteobacteria</taxon>
        <taxon>Sphingomonadales</taxon>
        <taxon>Sphingomonadaceae</taxon>
        <taxon>Sphingobium</taxon>
    </lineage>
</organism>
<dbReference type="InterPro" id="IPR036188">
    <property type="entry name" value="FAD/NAD-bd_sf"/>
</dbReference>
<keyword evidence="2" id="KW-0520">NAD</keyword>
<reference evidence="4 5" key="1">
    <citation type="submission" date="2014-02" db="EMBL/GenBank/DDBJ databases">
        <title>Whole genome sequence of Sphingobium chlorophenolicum NBRC 16172.</title>
        <authorList>
            <person name="Gan H.M."/>
            <person name="Gan H.Y."/>
            <person name="Chew T.H."/>
            <person name="Savka M.A."/>
        </authorList>
    </citation>
    <scope>NUCLEOTIDE SEQUENCE [LARGE SCALE GENOMIC DNA]</scope>
    <source>
        <strain evidence="4 5">NBRC 16172</strain>
    </source>
</reference>
<evidence type="ECO:0000256" key="1">
    <source>
        <dbReference type="ARBA" id="ARBA00023002"/>
    </source>
</evidence>
<evidence type="ECO:0000256" key="2">
    <source>
        <dbReference type="ARBA" id="ARBA00023027"/>
    </source>
</evidence>
<keyword evidence="1" id="KW-0560">Oxidoreductase</keyword>
<sequence length="381" mass="43437">MKIAIVGGGPAGLYFARLMKRSRPDVDVDLFERGPEGATWGFGVGLGGRTMKEIEDTDPDVYEKMTASMRFTQEQKIHLNGEEFRIEYGSAAGAISRLRLLQILAAGCRDVGVNLHFETPVDSADDLDGYDLIVASDGANSRLRQEREVEFGTERRILGNRFAWYGVARPMEPMALIFRTFEEGTFIGHYYAYSDAMSTFVTECDERTWYKFGLDRMTDDERKAEMERVFAPELMGERLIANHSIWRQFPAVTNEHFYSGNIVLLGDSQRVAHFSIGSGTRLAMEDAAALHQAFQECEQDVAAALARFEHIRRPGRQKFGEAARLSFEWYEEVARHMQQPLVPFIHDFLTRTGRINEERLRAYAPGFYDAYQSFRDSARPQ</sequence>
<dbReference type="eggNOG" id="COG0654">
    <property type="taxonomic scope" value="Bacteria"/>
</dbReference>
<dbReference type="AlphaFoldDB" id="A0A081R9D1"/>
<dbReference type="PATRIC" id="fig|46429.4.peg.3930"/>
<dbReference type="Proteomes" id="UP000028411">
    <property type="component" value="Unassembled WGS sequence"/>
</dbReference>
<dbReference type="InterPro" id="IPR050631">
    <property type="entry name" value="PheA/TfdB_FAD_monoxygenase"/>
</dbReference>
<feature type="domain" description="FAD-binding" evidence="3">
    <location>
        <begin position="2"/>
        <end position="315"/>
    </location>
</feature>
<comment type="caution">
    <text evidence="4">The sequence shown here is derived from an EMBL/GenBank/DDBJ whole genome shotgun (WGS) entry which is preliminary data.</text>
</comment>
<evidence type="ECO:0000313" key="5">
    <source>
        <dbReference type="Proteomes" id="UP000028411"/>
    </source>
</evidence>
<dbReference type="Pfam" id="PF01494">
    <property type="entry name" value="FAD_binding_3"/>
    <property type="match status" value="1"/>
</dbReference>